<dbReference type="Proteomes" id="UP000077098">
    <property type="component" value="Unassembled WGS sequence"/>
</dbReference>
<evidence type="ECO:0000256" key="1">
    <source>
        <dbReference type="SAM" id="MobiDB-lite"/>
    </source>
</evidence>
<name>A0A176WWW8_AGRTU</name>
<dbReference type="RefSeq" id="WP_063951330.1">
    <property type="nucleotide sequence ID" value="NZ_LXPS01000039.1"/>
</dbReference>
<organism evidence="2 3">
    <name type="scientific">Agrobacterium tumefaciens</name>
    <dbReference type="NCBI Taxonomy" id="358"/>
    <lineage>
        <taxon>Bacteria</taxon>
        <taxon>Pseudomonadati</taxon>
        <taxon>Pseudomonadota</taxon>
        <taxon>Alphaproteobacteria</taxon>
        <taxon>Hyphomicrobiales</taxon>
        <taxon>Rhizobiaceae</taxon>
        <taxon>Rhizobium/Agrobacterium group</taxon>
        <taxon>Agrobacterium</taxon>
        <taxon>Agrobacterium tumefaciens complex</taxon>
    </lineage>
</organism>
<feature type="region of interest" description="Disordered" evidence="1">
    <location>
        <begin position="1"/>
        <end position="34"/>
    </location>
</feature>
<evidence type="ECO:0000313" key="3">
    <source>
        <dbReference type="Proteomes" id="UP000077098"/>
    </source>
</evidence>
<evidence type="ECO:0000313" key="2">
    <source>
        <dbReference type="EMBL" id="OAE37649.1"/>
    </source>
</evidence>
<proteinExistence type="predicted"/>
<feature type="compositionally biased region" description="Low complexity" evidence="1">
    <location>
        <begin position="1"/>
        <end position="26"/>
    </location>
</feature>
<protein>
    <submittedName>
        <fullName evidence="2">Uncharacterized protein</fullName>
    </submittedName>
</protein>
<sequence>MQMAKTTAQPSPAKTTTQPSPAKTTTIVDETSDTAERDAAIAAVLKENKDVAVELEGLTDGEKLIRLRQRGLIGFDVQ</sequence>
<accession>A0A176WWW8</accession>
<gene>
    <name evidence="2" type="ORF">A7J57_08710</name>
</gene>
<dbReference type="EMBL" id="LXPS01000039">
    <property type="protein sequence ID" value="OAE37649.1"/>
    <property type="molecule type" value="Genomic_DNA"/>
</dbReference>
<comment type="caution">
    <text evidence="2">The sequence shown here is derived from an EMBL/GenBank/DDBJ whole genome shotgun (WGS) entry which is preliminary data.</text>
</comment>
<reference evidence="2 3" key="1">
    <citation type="submission" date="2016-05" db="EMBL/GenBank/DDBJ databases">
        <authorList>
            <person name="Lavstsen T."/>
            <person name="Jespersen J.S."/>
        </authorList>
    </citation>
    <scope>NUCLEOTIDE SEQUENCE [LARGE SCALE GENOMIC DNA]</scope>
    <source>
        <strain evidence="2 3">KCJ1736</strain>
    </source>
</reference>
<dbReference type="AlphaFoldDB" id="A0A176WWW8"/>